<proteinExistence type="predicted"/>
<keyword evidence="2" id="KW-1185">Reference proteome</keyword>
<dbReference type="EMBL" id="JBBPBN010000016">
    <property type="protein sequence ID" value="KAK9021556.1"/>
    <property type="molecule type" value="Genomic_DNA"/>
</dbReference>
<organism evidence="1 2">
    <name type="scientific">Hibiscus sabdariffa</name>
    <name type="common">roselle</name>
    <dbReference type="NCBI Taxonomy" id="183260"/>
    <lineage>
        <taxon>Eukaryota</taxon>
        <taxon>Viridiplantae</taxon>
        <taxon>Streptophyta</taxon>
        <taxon>Embryophyta</taxon>
        <taxon>Tracheophyta</taxon>
        <taxon>Spermatophyta</taxon>
        <taxon>Magnoliopsida</taxon>
        <taxon>eudicotyledons</taxon>
        <taxon>Gunneridae</taxon>
        <taxon>Pentapetalae</taxon>
        <taxon>rosids</taxon>
        <taxon>malvids</taxon>
        <taxon>Malvales</taxon>
        <taxon>Malvaceae</taxon>
        <taxon>Malvoideae</taxon>
        <taxon>Hibiscus</taxon>
    </lineage>
</organism>
<dbReference type="SUPFAM" id="SSF117281">
    <property type="entry name" value="Kelch motif"/>
    <property type="match status" value="1"/>
</dbReference>
<comment type="caution">
    <text evidence="1">The sequence shown here is derived from an EMBL/GenBank/DDBJ whole genome shotgun (WGS) entry which is preliminary data.</text>
</comment>
<name>A0ABR2S8H7_9ROSI</name>
<sequence length="462" mass="53152">MRMVGTGLIRRMKLETQVATYMKFNSIKHSLMEMAGRRMIVHRGLCVRTILDLGRAEGKEPDEMDSTTESSDDDNDLFIDIQFKSLPGADGRKAFGPKYLGALEVDKLPMDAWEKWCKHGVVCFGHEIDRMLKVYFADPRSLSVYHVIDFDYTRCELPWCSAGCILSGSKIYILGGYGGGRDEDGDPIDVYFCDLSTPPEFCDGNYEWQWQQGPSLNSHKIQPEVFSLMGNIYVFSNIDDGSDHFEVLKDGSCQWEVLPPPPPPPPLYIPRFWKRTFKINDKMVVINCGNDVVIYKAECNEWTKKELSNKDPFAQNPFARFSKMINFTMDCFHVEENGLFNPSEHGISQMRGFCSQFFQTCDGTKQLEIYKEPDWHLFQIKDRKFCFIALYQDNLEFFLMPRAQVGTFGLEECEEDSKHLKLGKSWFRVTDMKFKDTVLLSSSDEMAFPYKCCSTTGTFPDC</sequence>
<reference evidence="1 2" key="1">
    <citation type="journal article" date="2024" name="G3 (Bethesda)">
        <title>Genome assembly of Hibiscus sabdariffa L. provides insights into metabolisms of medicinal natural products.</title>
        <authorList>
            <person name="Kim T."/>
        </authorList>
    </citation>
    <scope>NUCLEOTIDE SEQUENCE [LARGE SCALE GENOMIC DNA]</scope>
    <source>
        <strain evidence="1">TK-2024</strain>
        <tissue evidence="1">Old leaves</tissue>
    </source>
</reference>
<evidence type="ECO:0008006" key="3">
    <source>
        <dbReference type="Google" id="ProtNLM"/>
    </source>
</evidence>
<dbReference type="Proteomes" id="UP001396334">
    <property type="component" value="Unassembled WGS sequence"/>
</dbReference>
<protein>
    <recommendedName>
        <fullName evidence="3">F-box/kelch-repeat protein</fullName>
    </recommendedName>
</protein>
<evidence type="ECO:0000313" key="2">
    <source>
        <dbReference type="Proteomes" id="UP001396334"/>
    </source>
</evidence>
<gene>
    <name evidence="1" type="ORF">V6N11_011539</name>
</gene>
<dbReference type="InterPro" id="IPR015915">
    <property type="entry name" value="Kelch-typ_b-propeller"/>
</dbReference>
<evidence type="ECO:0000313" key="1">
    <source>
        <dbReference type="EMBL" id="KAK9021556.1"/>
    </source>
</evidence>
<accession>A0ABR2S8H7</accession>
<dbReference type="Gene3D" id="2.120.10.80">
    <property type="entry name" value="Kelch-type beta propeller"/>
    <property type="match status" value="1"/>
</dbReference>